<evidence type="ECO:0000313" key="2">
    <source>
        <dbReference type="Proteomes" id="UP000199673"/>
    </source>
</evidence>
<name>A0A1I7DLJ7_9BACT</name>
<dbReference type="InterPro" id="IPR046038">
    <property type="entry name" value="DUF5996"/>
</dbReference>
<evidence type="ECO:0000313" key="1">
    <source>
        <dbReference type="EMBL" id="SFU12547.1"/>
    </source>
</evidence>
<organism evidence="1 2">
    <name type="scientific">Algoriphagus locisalis</name>
    <dbReference type="NCBI Taxonomy" id="305507"/>
    <lineage>
        <taxon>Bacteria</taxon>
        <taxon>Pseudomonadati</taxon>
        <taxon>Bacteroidota</taxon>
        <taxon>Cytophagia</taxon>
        <taxon>Cytophagales</taxon>
        <taxon>Cyclobacteriaceae</taxon>
        <taxon>Algoriphagus</taxon>
    </lineage>
</organism>
<keyword evidence="2" id="KW-1185">Reference proteome</keyword>
<dbReference type="RefSeq" id="WP_091696880.1">
    <property type="nucleotide sequence ID" value="NZ_FPBF01000007.1"/>
</dbReference>
<evidence type="ECO:0008006" key="3">
    <source>
        <dbReference type="Google" id="ProtNLM"/>
    </source>
</evidence>
<dbReference type="AlphaFoldDB" id="A0A1I7DLJ7"/>
<reference evidence="2" key="1">
    <citation type="submission" date="2016-10" db="EMBL/GenBank/DDBJ databases">
        <authorList>
            <person name="Varghese N."/>
            <person name="Submissions S."/>
        </authorList>
    </citation>
    <scope>NUCLEOTIDE SEQUENCE [LARGE SCALE GENOMIC DNA]</scope>
    <source>
        <strain evidence="2">DSM 23445</strain>
    </source>
</reference>
<dbReference type="Pfam" id="PF19459">
    <property type="entry name" value="DUF5996"/>
    <property type="match status" value="1"/>
</dbReference>
<proteinExistence type="predicted"/>
<dbReference type="EMBL" id="FPBF01000007">
    <property type="protein sequence ID" value="SFU12547.1"/>
    <property type="molecule type" value="Genomic_DNA"/>
</dbReference>
<sequence length="311" mass="35967">MASKKNSWPAFQFEENKDTIYLLHQWTQIVGKVRLKKSPWQNHSWHVSLYVDSQGLTTGLIPYENGVFEIKFDFIHHELRLKTSNGTRDRFELGGQTVASFYEQLMEKLKFLGVNVKIHETPNEIPNPIPFPKNKKRLMYQANTAQTFWKILVQIQNVFGVFRTKFTGKSSPIHFFWGSFDLAYTRFSGNKAPKFSGQVPNIPTSVMQEAYSHEVFSVGFWPGSEQFPMPVFYAYCYPNYPEFQDAKVSPASAYWSKDMGEFMLNYADVQKSPAPAEMLLEFIQSTYNSAAKLGDWNQESLDCDFSHMDSK</sequence>
<dbReference type="STRING" id="305507.SAMN04489724_4123"/>
<gene>
    <name evidence="1" type="ORF">SAMN04489724_4123</name>
</gene>
<dbReference type="OrthoDB" id="9800945at2"/>
<protein>
    <recommendedName>
        <fullName evidence="3">Ava_C0101 and related proteins</fullName>
    </recommendedName>
</protein>
<dbReference type="Proteomes" id="UP000199673">
    <property type="component" value="Unassembled WGS sequence"/>
</dbReference>
<accession>A0A1I7DLJ7</accession>